<dbReference type="RefSeq" id="WP_121977703.1">
    <property type="nucleotide sequence ID" value="NZ_JBHTLH010000005.1"/>
</dbReference>
<proteinExistence type="predicted"/>
<keyword evidence="4" id="KW-1185">Reference proteome</keyword>
<dbReference type="InterPro" id="IPR002525">
    <property type="entry name" value="Transp_IS110-like_N"/>
</dbReference>
<dbReference type="EMBL" id="JBHTLH010000005">
    <property type="protein sequence ID" value="MFD1124094.1"/>
    <property type="molecule type" value="Genomic_DNA"/>
</dbReference>
<feature type="domain" description="Transposase IS116/IS110/IS902 C-terminal" evidence="2">
    <location>
        <begin position="256"/>
        <end position="338"/>
    </location>
</feature>
<evidence type="ECO:0000259" key="1">
    <source>
        <dbReference type="Pfam" id="PF01548"/>
    </source>
</evidence>
<dbReference type="Pfam" id="PF02371">
    <property type="entry name" value="Transposase_20"/>
    <property type="match status" value="1"/>
</dbReference>
<dbReference type="Pfam" id="PF01548">
    <property type="entry name" value="DEDD_Tnp_IS110"/>
    <property type="match status" value="1"/>
</dbReference>
<organism evidence="3 4">
    <name type="scientific">Lentilactobacillus raoultii</name>
    <dbReference type="NCBI Taxonomy" id="1987503"/>
    <lineage>
        <taxon>Bacteria</taxon>
        <taxon>Bacillati</taxon>
        <taxon>Bacillota</taxon>
        <taxon>Bacilli</taxon>
        <taxon>Lactobacillales</taxon>
        <taxon>Lactobacillaceae</taxon>
        <taxon>Lentilactobacillus</taxon>
    </lineage>
</organism>
<name>A0ABW3PER7_9LACO</name>
<dbReference type="InterPro" id="IPR003346">
    <property type="entry name" value="Transposase_20"/>
</dbReference>
<dbReference type="PANTHER" id="PTHR33055:SF13">
    <property type="entry name" value="TRANSPOSASE"/>
    <property type="match status" value="1"/>
</dbReference>
<gene>
    <name evidence="3" type="ORF">ACFQ22_01790</name>
</gene>
<feature type="domain" description="Transposase IS110-like N-terminal" evidence="1">
    <location>
        <begin position="9"/>
        <end position="156"/>
    </location>
</feature>
<reference evidence="4" key="1">
    <citation type="journal article" date="2019" name="Int. J. Syst. Evol. Microbiol.">
        <title>The Global Catalogue of Microorganisms (GCM) 10K type strain sequencing project: providing services to taxonomists for standard genome sequencing and annotation.</title>
        <authorList>
            <consortium name="The Broad Institute Genomics Platform"/>
            <consortium name="The Broad Institute Genome Sequencing Center for Infectious Disease"/>
            <person name="Wu L."/>
            <person name="Ma J."/>
        </authorList>
    </citation>
    <scope>NUCLEOTIDE SEQUENCE [LARGE SCALE GENOMIC DNA]</scope>
    <source>
        <strain evidence="4">CCUG 71848</strain>
    </source>
</reference>
<dbReference type="InterPro" id="IPR047650">
    <property type="entry name" value="Transpos_IS110"/>
</dbReference>
<evidence type="ECO:0000259" key="2">
    <source>
        <dbReference type="Pfam" id="PF02371"/>
    </source>
</evidence>
<evidence type="ECO:0000313" key="3">
    <source>
        <dbReference type="EMBL" id="MFD1124094.1"/>
    </source>
</evidence>
<accession>A0ABW3PER7</accession>
<dbReference type="PANTHER" id="PTHR33055">
    <property type="entry name" value="TRANSPOSASE FOR INSERTION SEQUENCE ELEMENT IS1111A"/>
    <property type="match status" value="1"/>
</dbReference>
<sequence>MEVIVEKCCGIDVHQKQITLTTLIGRADQKPQKHSRRYGTTSPELRQCAAWLLAQDIEVVLMESTGQYWRPVWQILEPYGFKMILCNPRIIKNIPGKKTDQKDSEWIAELARLGLVAASFIPPRPIQELRESTRARKSFTQAATQVKNQIHNILQRSNIKLTTYVTDIFGTSGQRLLALLIRDQPITPKSVAACMHDRMKAQPEQLVAALDGCLSASDRRLLEIQLAHLADLKRTIRELELLIEEQLQPLEDLYLRLQTIPGVSQHIAKIIIAEIGTDVTPFPSARHLASWAGVSPGNYESAGISKGSHVTHGNVHLKSALVTAALAAKKQAHSGLKDFFYRLNRRMGAQKALVALAHKILKIIYAMIERGTCYQEYQKDQRVQSLTGPTDV</sequence>
<evidence type="ECO:0000313" key="4">
    <source>
        <dbReference type="Proteomes" id="UP001597156"/>
    </source>
</evidence>
<dbReference type="Proteomes" id="UP001597156">
    <property type="component" value="Unassembled WGS sequence"/>
</dbReference>
<protein>
    <submittedName>
        <fullName evidence="3">IS110 family transposase</fullName>
    </submittedName>
</protein>
<comment type="caution">
    <text evidence="3">The sequence shown here is derived from an EMBL/GenBank/DDBJ whole genome shotgun (WGS) entry which is preliminary data.</text>
</comment>
<dbReference type="NCBIfam" id="NF033542">
    <property type="entry name" value="transpos_IS110"/>
    <property type="match status" value="1"/>
</dbReference>